<evidence type="ECO:0000256" key="4">
    <source>
        <dbReference type="ARBA" id="ARBA00022692"/>
    </source>
</evidence>
<feature type="non-terminal residue" evidence="9">
    <location>
        <position position="1"/>
    </location>
</feature>
<evidence type="ECO:0000256" key="8">
    <source>
        <dbReference type="SAM" id="MobiDB-lite"/>
    </source>
</evidence>
<organism evidence="9">
    <name type="scientific">Ensete ventricosum</name>
    <name type="common">Abyssinian banana</name>
    <name type="synonym">Musa ensete</name>
    <dbReference type="NCBI Taxonomy" id="4639"/>
    <lineage>
        <taxon>Eukaryota</taxon>
        <taxon>Viridiplantae</taxon>
        <taxon>Streptophyta</taxon>
        <taxon>Embryophyta</taxon>
        <taxon>Tracheophyta</taxon>
        <taxon>Spermatophyta</taxon>
        <taxon>Magnoliopsida</taxon>
        <taxon>Liliopsida</taxon>
        <taxon>Zingiberales</taxon>
        <taxon>Musaceae</taxon>
        <taxon>Ensete</taxon>
    </lineage>
</organism>
<dbReference type="Proteomes" id="UP000290560">
    <property type="component" value="Unassembled WGS sequence"/>
</dbReference>
<dbReference type="Pfam" id="PF03208">
    <property type="entry name" value="PRA1"/>
    <property type="match status" value="1"/>
</dbReference>
<evidence type="ECO:0000256" key="5">
    <source>
        <dbReference type="ARBA" id="ARBA00022989"/>
    </source>
</evidence>
<evidence type="ECO:0000256" key="3">
    <source>
        <dbReference type="ARBA" id="ARBA00006483"/>
    </source>
</evidence>
<protein>
    <recommendedName>
        <fullName evidence="7">PRA1 family protein</fullName>
    </recommendedName>
</protein>
<evidence type="ECO:0000313" key="9">
    <source>
        <dbReference type="EMBL" id="RZR74806.1"/>
    </source>
</evidence>
<comment type="subcellular location">
    <subcellularLocation>
        <location evidence="2 7">Membrane</location>
        <topology evidence="2 7">Multi-pass membrane protein</topology>
    </subcellularLocation>
</comment>
<dbReference type="EMBL" id="KV876401">
    <property type="protein sequence ID" value="RZR74806.1"/>
    <property type="molecule type" value="Genomic_DNA"/>
</dbReference>
<dbReference type="InterPro" id="IPR004895">
    <property type="entry name" value="Prenylated_rab_accept_PRA1"/>
</dbReference>
<sequence>SFSISDLALGFPRTPPSRSSTTPPRSMSSASRSVAGYGAIPTAAPAPAPGAPASRTVEMFSRAKERGRALVATRRPWRELADFSAFSRPYGYRDAMARVRRNLAYFRVNYALAALCGLFCSLLWHPISMIVFLAVFVAWFFLYFFRDEPVVLIGRTLDDRLVLAALSLITVVALVFTHVGLNVLVSLVIVAVLIGLHAAFRITDDQFLDEQEAADEGLLSFPGSSMGEAYGRA</sequence>
<dbReference type="GO" id="GO:0005783">
    <property type="term" value="C:endoplasmic reticulum"/>
    <property type="evidence" value="ECO:0007669"/>
    <property type="project" value="TreeGrafter"/>
</dbReference>
<keyword evidence="6 7" id="KW-0472">Membrane</keyword>
<feature type="region of interest" description="Disordered" evidence="8">
    <location>
        <begin position="1"/>
        <end position="31"/>
    </location>
</feature>
<comment type="function">
    <text evidence="1 7">May be involved in both secretory and endocytic intracellular trafficking in the endosomal/prevacuolar compartments.</text>
</comment>
<dbReference type="PANTHER" id="PTHR19317:SF84">
    <property type="entry name" value="PRA1 FAMILY PROTEIN"/>
    <property type="match status" value="1"/>
</dbReference>
<feature type="compositionally biased region" description="Low complexity" evidence="8">
    <location>
        <begin position="16"/>
        <end position="31"/>
    </location>
</feature>
<dbReference type="GO" id="GO:0005794">
    <property type="term" value="C:Golgi apparatus"/>
    <property type="evidence" value="ECO:0007669"/>
    <property type="project" value="TreeGrafter"/>
</dbReference>
<dbReference type="PANTHER" id="PTHR19317">
    <property type="entry name" value="PRENYLATED RAB ACCEPTOR 1-RELATED"/>
    <property type="match status" value="1"/>
</dbReference>
<dbReference type="GO" id="GO:0016192">
    <property type="term" value="P:vesicle-mediated transport"/>
    <property type="evidence" value="ECO:0007669"/>
    <property type="project" value="TreeGrafter"/>
</dbReference>
<evidence type="ECO:0000256" key="1">
    <source>
        <dbReference type="ARBA" id="ARBA00002501"/>
    </source>
</evidence>
<evidence type="ECO:0000256" key="2">
    <source>
        <dbReference type="ARBA" id="ARBA00004141"/>
    </source>
</evidence>
<reference evidence="9" key="1">
    <citation type="journal article" date="2018" name="Data Brief">
        <title>Genome sequence data from 17 accessions of Ensete ventricosum, a staple food crop for millions in Ethiopia.</title>
        <authorList>
            <person name="Yemataw Z."/>
            <person name="Muzemil S."/>
            <person name="Ambachew D."/>
            <person name="Tripathi L."/>
            <person name="Tesfaye K."/>
            <person name="Chala A."/>
            <person name="Farbos A."/>
            <person name="O'Neill P."/>
            <person name="Moore K."/>
            <person name="Grant M."/>
            <person name="Studholme D.J."/>
        </authorList>
    </citation>
    <scope>NUCLEOTIDE SEQUENCE [LARGE SCALE GENOMIC DNA]</scope>
    <source>
        <tissue evidence="9">Leaf</tissue>
    </source>
</reference>
<dbReference type="GO" id="GO:0016020">
    <property type="term" value="C:membrane"/>
    <property type="evidence" value="ECO:0007669"/>
    <property type="project" value="UniProtKB-SubCell"/>
</dbReference>
<keyword evidence="5 7" id="KW-1133">Transmembrane helix</keyword>
<feature type="transmembrane region" description="Helical" evidence="7">
    <location>
        <begin position="157"/>
        <end position="177"/>
    </location>
</feature>
<gene>
    <name evidence="9" type="ORF">BHM03_00043820</name>
</gene>
<accession>A0A445MKQ3</accession>
<keyword evidence="7" id="KW-0813">Transport</keyword>
<name>A0A445MKQ3_ENSVE</name>
<keyword evidence="4 7" id="KW-0812">Transmembrane</keyword>
<comment type="similarity">
    <text evidence="3 7">Belongs to the PRA1 family.</text>
</comment>
<evidence type="ECO:0000256" key="7">
    <source>
        <dbReference type="RuleBase" id="RU363107"/>
    </source>
</evidence>
<feature type="transmembrane region" description="Helical" evidence="7">
    <location>
        <begin position="103"/>
        <end position="124"/>
    </location>
</feature>
<dbReference type="AlphaFoldDB" id="A0A445MKQ3"/>
<evidence type="ECO:0000256" key="6">
    <source>
        <dbReference type="ARBA" id="ARBA00023136"/>
    </source>
</evidence>
<proteinExistence type="inferred from homology"/>